<keyword evidence="4" id="KW-0858">Xylan degradation</keyword>
<feature type="domain" description="GH10" evidence="10">
    <location>
        <begin position="2"/>
        <end position="331"/>
    </location>
</feature>
<evidence type="ECO:0000256" key="8">
    <source>
        <dbReference type="ARBA" id="ARBA00023295"/>
    </source>
</evidence>
<evidence type="ECO:0000256" key="2">
    <source>
        <dbReference type="ARBA" id="ARBA00007495"/>
    </source>
</evidence>
<keyword evidence="5" id="KW-0732">Signal</keyword>
<accession>A0A7S1TDM9</accession>
<dbReference type="SMART" id="SM00633">
    <property type="entry name" value="Glyco_10"/>
    <property type="match status" value="1"/>
</dbReference>
<keyword evidence="9" id="KW-0624">Polysaccharide degradation</keyword>
<dbReference type="EMBL" id="HBGH01009998">
    <property type="protein sequence ID" value="CAD9233428.1"/>
    <property type="molecule type" value="Transcribed_RNA"/>
</dbReference>
<dbReference type="GO" id="GO:0031176">
    <property type="term" value="F:endo-1,4-beta-xylanase activity"/>
    <property type="evidence" value="ECO:0007669"/>
    <property type="project" value="UniProtKB-EC"/>
</dbReference>
<evidence type="ECO:0000256" key="9">
    <source>
        <dbReference type="ARBA" id="ARBA00023326"/>
    </source>
</evidence>
<proteinExistence type="inferred from homology"/>
<organism evidence="11">
    <name type="scientific">Compsopogon caeruleus</name>
    <dbReference type="NCBI Taxonomy" id="31354"/>
    <lineage>
        <taxon>Eukaryota</taxon>
        <taxon>Rhodophyta</taxon>
        <taxon>Compsopogonophyceae</taxon>
        <taxon>Compsopogonales</taxon>
        <taxon>Compsopogonaceae</taxon>
        <taxon>Compsopogon</taxon>
    </lineage>
</organism>
<reference evidence="11" key="1">
    <citation type="submission" date="2021-01" db="EMBL/GenBank/DDBJ databases">
        <authorList>
            <person name="Corre E."/>
            <person name="Pelletier E."/>
            <person name="Niang G."/>
            <person name="Scheremetjew M."/>
            <person name="Finn R."/>
            <person name="Kale V."/>
            <person name="Holt S."/>
            <person name="Cochrane G."/>
            <person name="Meng A."/>
            <person name="Brown T."/>
            <person name="Cohen L."/>
        </authorList>
    </citation>
    <scope>NUCLEOTIDE SEQUENCE</scope>
    <source>
        <strain evidence="11">SAG 36.94</strain>
    </source>
</reference>
<evidence type="ECO:0000313" key="11">
    <source>
        <dbReference type="EMBL" id="CAD9233428.1"/>
    </source>
</evidence>
<evidence type="ECO:0000256" key="7">
    <source>
        <dbReference type="ARBA" id="ARBA00023277"/>
    </source>
</evidence>
<dbReference type="PANTHER" id="PTHR31490:SF88">
    <property type="entry name" value="BETA-XYLANASE"/>
    <property type="match status" value="1"/>
</dbReference>
<name>A0A7S1TDM9_9RHOD</name>
<evidence type="ECO:0000256" key="6">
    <source>
        <dbReference type="ARBA" id="ARBA00022801"/>
    </source>
</evidence>
<comment type="catalytic activity">
    <reaction evidence="1">
        <text>Endohydrolysis of (1-&gt;4)-beta-D-xylosidic linkages in xylans.</text>
        <dbReference type="EC" id="3.2.1.8"/>
    </reaction>
</comment>
<dbReference type="InterPro" id="IPR044846">
    <property type="entry name" value="GH10"/>
</dbReference>
<evidence type="ECO:0000256" key="1">
    <source>
        <dbReference type="ARBA" id="ARBA00000681"/>
    </source>
</evidence>
<comment type="similarity">
    <text evidence="2">Belongs to the glycosyl hydrolase 10 (cellulase F) family.</text>
</comment>
<dbReference type="EC" id="3.2.1.8" evidence="3"/>
<dbReference type="GO" id="GO:0045493">
    <property type="term" value="P:xylan catabolic process"/>
    <property type="evidence" value="ECO:0007669"/>
    <property type="project" value="UniProtKB-KW"/>
</dbReference>
<evidence type="ECO:0000256" key="3">
    <source>
        <dbReference type="ARBA" id="ARBA00012590"/>
    </source>
</evidence>
<evidence type="ECO:0000259" key="10">
    <source>
        <dbReference type="PROSITE" id="PS51760"/>
    </source>
</evidence>
<dbReference type="PRINTS" id="PR00134">
    <property type="entry name" value="GLHYDRLASE10"/>
</dbReference>
<dbReference type="PANTHER" id="PTHR31490">
    <property type="entry name" value="GLYCOSYL HYDROLASE"/>
    <property type="match status" value="1"/>
</dbReference>
<keyword evidence="6" id="KW-0378">Hydrolase</keyword>
<dbReference type="InterPro" id="IPR017853">
    <property type="entry name" value="GH"/>
</dbReference>
<evidence type="ECO:0000256" key="4">
    <source>
        <dbReference type="ARBA" id="ARBA00022651"/>
    </source>
</evidence>
<sequence>MGFRSYGLRDAARRHNLAIGCAIGYDMLQKETSMSVVEGEFGVVVFENEMKLGSYFIPSTEHPGQGKFDWHRLDALVEYACGRGLAIRGHTLVWHQGQPDLSRWELDYCGWEQFLVSYITAVVTRYRGRIQHYDVVNEALTDDGKHRGFRDSFWFQRLGPDYVQIAFRAARAADPYAKLYYNDYSVEVTGPKSDMVFSFLLDLRKRGVPVDGIGFQTHLAEFPFGQEQLYTKNFHRWRSAGFEMSITEMDVPLAGNPGPGFRTTEETRAAIYRQFVEWAIEYEFAGFLVWGLDDGGSWINYHQHIFPGGKDPLLFDKDLRKKASYHAVMEALSQTKSRCQNRENVLIGGRDRAPTIIDRRRPQRLKLI</sequence>
<keyword evidence="8" id="KW-0326">Glycosidase</keyword>
<dbReference type="Pfam" id="PF00331">
    <property type="entry name" value="Glyco_hydro_10"/>
    <property type="match status" value="1"/>
</dbReference>
<dbReference type="Gene3D" id="3.20.20.80">
    <property type="entry name" value="Glycosidases"/>
    <property type="match status" value="1"/>
</dbReference>
<dbReference type="SUPFAM" id="SSF51445">
    <property type="entry name" value="(Trans)glycosidases"/>
    <property type="match status" value="1"/>
</dbReference>
<dbReference type="InterPro" id="IPR001000">
    <property type="entry name" value="GH10_dom"/>
</dbReference>
<dbReference type="AlphaFoldDB" id="A0A7S1TDM9"/>
<keyword evidence="7" id="KW-0119">Carbohydrate metabolism</keyword>
<protein>
    <recommendedName>
        <fullName evidence="3">endo-1,4-beta-xylanase</fullName>
        <ecNumber evidence="3">3.2.1.8</ecNumber>
    </recommendedName>
</protein>
<dbReference type="PROSITE" id="PS51760">
    <property type="entry name" value="GH10_2"/>
    <property type="match status" value="1"/>
</dbReference>
<evidence type="ECO:0000256" key="5">
    <source>
        <dbReference type="ARBA" id="ARBA00022729"/>
    </source>
</evidence>
<gene>
    <name evidence="11" type="ORF">CCAE0312_LOCUS5514</name>
</gene>